<dbReference type="STRING" id="133381.A0A2T9ZBL7"/>
<dbReference type="InterPro" id="IPR009057">
    <property type="entry name" value="Homeodomain-like_sf"/>
</dbReference>
<dbReference type="InterPro" id="IPR047242">
    <property type="entry name" value="CDC5L/Cef1"/>
</dbReference>
<dbReference type="GO" id="GO:0000974">
    <property type="term" value="C:Prp19 complex"/>
    <property type="evidence" value="ECO:0007669"/>
    <property type="project" value="InterPro"/>
</dbReference>
<reference evidence="12 13" key="1">
    <citation type="journal article" date="2018" name="MBio">
        <title>Comparative Genomics Reveals the Core Gene Toolbox for the Fungus-Insect Symbiosis.</title>
        <authorList>
            <person name="Wang Y."/>
            <person name="Stata M."/>
            <person name="Wang W."/>
            <person name="Stajich J.E."/>
            <person name="White M.M."/>
            <person name="Moncalvo J.M."/>
        </authorList>
    </citation>
    <scope>NUCLEOTIDE SEQUENCE [LARGE SCALE GENOMIC DNA]</scope>
    <source>
        <strain evidence="12 13">SC-DP-2</strain>
    </source>
</reference>
<dbReference type="EMBL" id="MBFS01000661">
    <property type="protein sequence ID" value="PVV01999.1"/>
    <property type="molecule type" value="Genomic_DNA"/>
</dbReference>
<keyword evidence="7" id="KW-0539">Nucleus</keyword>
<dbReference type="InterPro" id="IPR001005">
    <property type="entry name" value="SANT/Myb"/>
</dbReference>
<feature type="domain" description="Myb-like" evidence="10">
    <location>
        <begin position="328"/>
        <end position="377"/>
    </location>
</feature>
<dbReference type="InterPro" id="IPR047240">
    <property type="entry name" value="SANT_CDC5L_II"/>
</dbReference>
<dbReference type="PROSITE" id="PS50090">
    <property type="entry name" value="MYB_LIKE"/>
    <property type="match status" value="2"/>
</dbReference>
<keyword evidence="3" id="KW-0747">Spliceosome</keyword>
<protein>
    <recommendedName>
        <fullName evidence="14">Pre-mRNA-splicing factor CEF1</fullName>
    </recommendedName>
</protein>
<evidence type="ECO:0008006" key="14">
    <source>
        <dbReference type="Google" id="ProtNLM"/>
    </source>
</evidence>
<keyword evidence="6" id="KW-0508">mRNA splicing</keyword>
<keyword evidence="9" id="KW-0732">Signal</keyword>
<dbReference type="PROSITE" id="PS51294">
    <property type="entry name" value="HTH_MYB"/>
    <property type="match status" value="2"/>
</dbReference>
<feature type="domain" description="HTH myb-type" evidence="11">
    <location>
        <begin position="282"/>
        <end position="327"/>
    </location>
</feature>
<evidence type="ECO:0000256" key="9">
    <source>
        <dbReference type="SAM" id="SignalP"/>
    </source>
</evidence>
<dbReference type="CDD" id="cd00167">
    <property type="entry name" value="SANT"/>
    <property type="match status" value="1"/>
</dbReference>
<evidence type="ECO:0000256" key="3">
    <source>
        <dbReference type="ARBA" id="ARBA00022728"/>
    </source>
</evidence>
<sequence length="1019" mass="115132">MKFSAVIIAFIFAIASSEATSINMAARNSHNTQIKDRDDQCLKNTNAQTVKRSAYEVSSPTLKKRVSPPRNGCIISGGKYIVNKSGSGIYGSSWHYRPTYFNSIFSSCSVNFNGKIWSSSTKISSTFLNSIRYRPTITFGNIFQFCYTNSVVFKSKWDNDPSCRKFWNTDPCYRQNTLCDILNSCGIQIEFLIDSRRLETLKTSLRCVASSMAFQAFEPEVPSKYFNIGFKIKVKRDIRTNKYAPDRSNPLGSDTDIMGSTSRNTQRIRVEMLRGIGVSLSGVWKNTEDEILKAAVMKYGKNQWARISSLLVRKTPKQCKARWYEWLDPSIKKTEWSKEEDEKLLHLAKLMPTQWRTIAPIVGRTPAQCLERYQKLLDDAEAQISGAKDDLSLQGPQGGETSETFENVRRLRLGEIDPDPETKPARPDPVDMDEDEKEMLSEARARLANTQGKKAKRKARERQLEEAKRLASLQKHRELKAAGIDIRKKKKLKHLDYNADIPFEKKPLPGFFNTADELQNKGINYSESGIKLQDIEPKKRWQLEEEAIRKQQEKKDKQKKSGDSKNDDAVVFVKSKLDGLAIQKEQEDRLRSRPKLVLPQPQVSDNELQTIARIAQRGDQAQEFVASSESGSDALLTDYSSFTRQNITARTSQTPASSDSIMTEAINLIGLTTQQTPLLGEENTPFHTGSGTGFDGITPLSKVVQTPNPLLTPFRGGDGSKDYSLSQSSVASRTPFRDFLGLNTPSVDAETGGSFQKPSSLQKNAKAKLTEKLANLPKPKNQFEIVLPQDDTETSEESFNSKSRVEDEQEDMEVVEKRRAEKIAQEEKVRLEMRSTPVKKDLPRPLSVNIDLLSSQGQDIPKELKYAMDLIDQEIGILVKNDAENYPYFSSNASSKVSERFNNDSALLEKFSIIELESARGLINEEFESIKQEFPRDKYNNVVYPLIFEDKNENNHLWVPSINGFVDPVNNSDKKLVVEGFKSSFAKLRSSMTKEAMRATKMEKKQAVMLGGYMVSSLF</sequence>
<keyword evidence="2" id="KW-0507">mRNA processing</keyword>
<comment type="caution">
    <text evidence="12">The sequence shown here is derived from an EMBL/GenBank/DDBJ whole genome shotgun (WGS) entry which is preliminary data.</text>
</comment>
<dbReference type="Proteomes" id="UP000245609">
    <property type="component" value="Unassembled WGS sequence"/>
</dbReference>
<dbReference type="PANTHER" id="PTHR45885:SF1">
    <property type="entry name" value="CELL DIVISION CYCLE 5-LIKE PROTEIN"/>
    <property type="match status" value="1"/>
</dbReference>
<dbReference type="GO" id="GO:0005681">
    <property type="term" value="C:spliceosomal complex"/>
    <property type="evidence" value="ECO:0007669"/>
    <property type="project" value="UniProtKB-KW"/>
</dbReference>
<proteinExistence type="inferred from homology"/>
<gene>
    <name evidence="12" type="ORF">BB560_003557</name>
</gene>
<evidence type="ECO:0000256" key="2">
    <source>
        <dbReference type="ARBA" id="ARBA00022664"/>
    </source>
</evidence>
<evidence type="ECO:0000259" key="10">
    <source>
        <dbReference type="PROSITE" id="PS50090"/>
    </source>
</evidence>
<evidence type="ECO:0000256" key="1">
    <source>
        <dbReference type="ARBA" id="ARBA00010506"/>
    </source>
</evidence>
<dbReference type="Pfam" id="PF11831">
    <property type="entry name" value="Myb_Cef"/>
    <property type="match status" value="1"/>
</dbReference>
<feature type="region of interest" description="Disordered" evidence="8">
    <location>
        <begin position="412"/>
        <end position="436"/>
    </location>
</feature>
<dbReference type="SUPFAM" id="SSF46689">
    <property type="entry name" value="Homeodomain-like"/>
    <property type="match status" value="2"/>
</dbReference>
<evidence type="ECO:0000256" key="6">
    <source>
        <dbReference type="ARBA" id="ARBA00023187"/>
    </source>
</evidence>
<evidence type="ECO:0000313" key="13">
    <source>
        <dbReference type="Proteomes" id="UP000245609"/>
    </source>
</evidence>
<dbReference type="FunFam" id="1.10.10.60:FF:000021">
    <property type="entry name" value="CDC5 cell division cycle 5-like"/>
    <property type="match status" value="1"/>
</dbReference>
<evidence type="ECO:0000313" key="12">
    <source>
        <dbReference type="EMBL" id="PVV01999.1"/>
    </source>
</evidence>
<dbReference type="Pfam" id="PF13921">
    <property type="entry name" value="Myb_DNA-bind_6"/>
    <property type="match status" value="1"/>
</dbReference>
<dbReference type="GO" id="GO:0003677">
    <property type="term" value="F:DNA binding"/>
    <property type="evidence" value="ECO:0007669"/>
    <property type="project" value="UniProtKB-KW"/>
</dbReference>
<keyword evidence="13" id="KW-1185">Reference proteome</keyword>
<dbReference type="OrthoDB" id="1410009at2759"/>
<dbReference type="Gene3D" id="1.10.10.60">
    <property type="entry name" value="Homeodomain-like"/>
    <property type="match status" value="2"/>
</dbReference>
<evidence type="ECO:0000256" key="5">
    <source>
        <dbReference type="ARBA" id="ARBA00023125"/>
    </source>
</evidence>
<dbReference type="GO" id="GO:0000398">
    <property type="term" value="P:mRNA splicing, via spliceosome"/>
    <property type="evidence" value="ECO:0007669"/>
    <property type="project" value="InterPro"/>
</dbReference>
<organism evidence="12 13">
    <name type="scientific">Smittium megazygosporum</name>
    <dbReference type="NCBI Taxonomy" id="133381"/>
    <lineage>
        <taxon>Eukaryota</taxon>
        <taxon>Fungi</taxon>
        <taxon>Fungi incertae sedis</taxon>
        <taxon>Zoopagomycota</taxon>
        <taxon>Kickxellomycotina</taxon>
        <taxon>Harpellomycetes</taxon>
        <taxon>Harpellales</taxon>
        <taxon>Legeriomycetaceae</taxon>
        <taxon>Smittium</taxon>
    </lineage>
</organism>
<dbReference type="AlphaFoldDB" id="A0A2T9ZBL7"/>
<dbReference type="InterPro" id="IPR017930">
    <property type="entry name" value="Myb_dom"/>
</dbReference>
<evidence type="ECO:0000256" key="8">
    <source>
        <dbReference type="SAM" id="MobiDB-lite"/>
    </source>
</evidence>
<dbReference type="SMART" id="SM00717">
    <property type="entry name" value="SANT"/>
    <property type="match status" value="2"/>
</dbReference>
<dbReference type="PANTHER" id="PTHR45885">
    <property type="entry name" value="CELL DIVISION CYCLE 5-LIKE PROTEIN"/>
    <property type="match status" value="1"/>
</dbReference>
<comment type="similarity">
    <text evidence="1">Belongs to the CEF1 family.</text>
</comment>
<keyword evidence="5" id="KW-0238">DNA-binding</keyword>
<evidence type="ECO:0000256" key="4">
    <source>
        <dbReference type="ARBA" id="ARBA00022737"/>
    </source>
</evidence>
<evidence type="ECO:0000256" key="7">
    <source>
        <dbReference type="ARBA" id="ARBA00023242"/>
    </source>
</evidence>
<feature type="region of interest" description="Disordered" evidence="8">
    <location>
        <begin position="788"/>
        <end position="814"/>
    </location>
</feature>
<accession>A0A2T9ZBL7</accession>
<feature type="domain" description="Myb-like" evidence="10">
    <location>
        <begin position="282"/>
        <end position="327"/>
    </location>
</feature>
<evidence type="ECO:0000259" key="11">
    <source>
        <dbReference type="PROSITE" id="PS51294"/>
    </source>
</evidence>
<dbReference type="InterPro" id="IPR021786">
    <property type="entry name" value="Cdc5p/Cef1_C"/>
</dbReference>
<feature type="compositionally biased region" description="Basic and acidic residues" evidence="8">
    <location>
        <begin position="412"/>
        <end position="429"/>
    </location>
</feature>
<feature type="chain" id="PRO_5015662771" description="Pre-mRNA-splicing factor CEF1" evidence="9">
    <location>
        <begin position="20"/>
        <end position="1019"/>
    </location>
</feature>
<feature type="domain" description="HTH myb-type" evidence="11">
    <location>
        <begin position="328"/>
        <end position="381"/>
    </location>
</feature>
<name>A0A2T9ZBL7_9FUNG</name>
<keyword evidence="4" id="KW-0677">Repeat</keyword>
<dbReference type="CDD" id="cd11659">
    <property type="entry name" value="SANT_CDC5_II"/>
    <property type="match status" value="1"/>
</dbReference>
<feature type="signal peptide" evidence="9">
    <location>
        <begin position="1"/>
        <end position="19"/>
    </location>
</feature>